<evidence type="ECO:0000256" key="1">
    <source>
        <dbReference type="SAM" id="SignalP"/>
    </source>
</evidence>
<accession>A0ABR3T2Z1</accession>
<organism evidence="2 3">
    <name type="scientific">Diplodia intermedia</name>
    <dbReference type="NCBI Taxonomy" id="856260"/>
    <lineage>
        <taxon>Eukaryota</taxon>
        <taxon>Fungi</taxon>
        <taxon>Dikarya</taxon>
        <taxon>Ascomycota</taxon>
        <taxon>Pezizomycotina</taxon>
        <taxon>Dothideomycetes</taxon>
        <taxon>Dothideomycetes incertae sedis</taxon>
        <taxon>Botryosphaeriales</taxon>
        <taxon>Botryosphaeriaceae</taxon>
        <taxon>Diplodia</taxon>
    </lineage>
</organism>
<sequence length="293" mass="31425">MLKRALCLFALGAQLVNAQVNVAAAALVPAYIYPNTETTWQPLYTQIKNFPNVKFNVIINTDSGPGTGALPDTSYQREILKLRTFKNVRLVGYVAVNYTNKALATVKAEVAKYASWPTAAKNTALSVDGIFFDEAPTAAAAAALNYMRSLTQYTRTLASSSSGGFGLGASPYVVTNPGYPPARPYLYNATAPAVVPDLALVYEQTLGNWTAHKSEINELVWALDVDDGRLAVMLHDVPKATTCGDVGALVDGLKGDTGVRTLWFTDDGDYQVWPDAALWARELKAFASGGSAC</sequence>
<name>A0ABR3T2Z1_9PEZI</name>
<dbReference type="InterPro" id="IPR021986">
    <property type="entry name" value="Spherulin4"/>
</dbReference>
<keyword evidence="1" id="KW-0732">Signal</keyword>
<gene>
    <name evidence="2" type="ORF">SLS58_010887</name>
</gene>
<proteinExistence type="predicted"/>
<protein>
    <recommendedName>
        <fullName evidence="4">Spherulation-specific family 4</fullName>
    </recommendedName>
</protein>
<dbReference type="PANTHER" id="PTHR35040:SF9">
    <property type="entry name" value="4-LIKE CELL SURFACE PROTEIN, PUTATIVE (AFU_ORTHOLOGUE AFUA_4G14080)-RELATED"/>
    <property type="match status" value="1"/>
</dbReference>
<feature type="signal peptide" evidence="1">
    <location>
        <begin position="1"/>
        <end position="18"/>
    </location>
</feature>
<evidence type="ECO:0000313" key="2">
    <source>
        <dbReference type="EMBL" id="KAL1633897.1"/>
    </source>
</evidence>
<evidence type="ECO:0000313" key="3">
    <source>
        <dbReference type="Proteomes" id="UP001521184"/>
    </source>
</evidence>
<keyword evidence="3" id="KW-1185">Reference proteome</keyword>
<dbReference type="PANTHER" id="PTHR35040">
    <property type="match status" value="1"/>
</dbReference>
<dbReference type="EMBL" id="JAKEKT020000142">
    <property type="protein sequence ID" value="KAL1633897.1"/>
    <property type="molecule type" value="Genomic_DNA"/>
</dbReference>
<comment type="caution">
    <text evidence="2">The sequence shown here is derived from an EMBL/GenBank/DDBJ whole genome shotgun (WGS) entry which is preliminary data.</text>
</comment>
<evidence type="ECO:0008006" key="4">
    <source>
        <dbReference type="Google" id="ProtNLM"/>
    </source>
</evidence>
<dbReference type="Proteomes" id="UP001521184">
    <property type="component" value="Unassembled WGS sequence"/>
</dbReference>
<feature type="chain" id="PRO_5046263448" description="Spherulation-specific family 4" evidence="1">
    <location>
        <begin position="19"/>
        <end position="293"/>
    </location>
</feature>
<dbReference type="Pfam" id="PF12138">
    <property type="entry name" value="Spherulin4"/>
    <property type="match status" value="1"/>
</dbReference>
<reference evidence="2 3" key="1">
    <citation type="journal article" date="2023" name="Plant Dis.">
        <title>First Report of Diplodia intermedia Causing Canker and Dieback Diseases on Apple Trees in Canada.</title>
        <authorList>
            <person name="Ellouze W."/>
            <person name="Ilyukhin E."/>
            <person name="Sulman M."/>
            <person name="Ali S."/>
        </authorList>
    </citation>
    <scope>NUCLEOTIDE SEQUENCE [LARGE SCALE GENOMIC DNA]</scope>
    <source>
        <strain evidence="2 3">M45-28</strain>
    </source>
</reference>